<proteinExistence type="predicted"/>
<evidence type="ECO:0000256" key="1">
    <source>
        <dbReference type="SAM" id="MobiDB-lite"/>
    </source>
</evidence>
<organism evidence="2">
    <name type="scientific">Stegastes partitus</name>
    <name type="common">bicolor damselfish</name>
    <dbReference type="NCBI Taxonomy" id="144197"/>
    <lineage>
        <taxon>Eukaryota</taxon>
        <taxon>Metazoa</taxon>
        <taxon>Chordata</taxon>
        <taxon>Craniata</taxon>
        <taxon>Vertebrata</taxon>
        <taxon>Euteleostomi</taxon>
        <taxon>Actinopterygii</taxon>
        <taxon>Neopterygii</taxon>
        <taxon>Teleostei</taxon>
        <taxon>Neoteleostei</taxon>
        <taxon>Acanthomorphata</taxon>
        <taxon>Ovalentaria</taxon>
        <taxon>Pomacentridae</taxon>
        <taxon>Stegastes</taxon>
    </lineage>
</organism>
<protein>
    <submittedName>
        <fullName evidence="2">Uncharacterized protein</fullName>
    </submittedName>
</protein>
<evidence type="ECO:0000313" key="2">
    <source>
        <dbReference type="Ensembl" id="ENSSPAP00000030640.1"/>
    </source>
</evidence>
<accession>A0A3B5BC55</accession>
<reference evidence="2" key="1">
    <citation type="submission" date="2023-09" db="UniProtKB">
        <authorList>
            <consortium name="Ensembl"/>
        </authorList>
    </citation>
    <scope>IDENTIFICATION</scope>
</reference>
<sequence>MYVSAVLQSALVDVFDGEFAPQHLDKHLPELPGGEVVEERIDNGAEVEEAVGHRVEGDVAPEVGSGPAGLGQGGHHQTPNLVGNPAHRQRSYDEAWGTVRNTKDEKKEGNTDRKTTKHMKAKEQVQGGG</sequence>
<feature type="compositionally biased region" description="Basic and acidic residues" evidence="1">
    <location>
        <begin position="101"/>
        <end position="114"/>
    </location>
</feature>
<feature type="region of interest" description="Disordered" evidence="1">
    <location>
        <begin position="56"/>
        <end position="129"/>
    </location>
</feature>
<dbReference type="GeneTree" id="ENSGT00910000148192"/>
<name>A0A3B5BC55_9TELE</name>
<dbReference type="Ensembl" id="ENSSPAT00000031135.1">
    <property type="protein sequence ID" value="ENSSPAP00000030640.1"/>
    <property type="gene ID" value="ENSSPAG00000022990.1"/>
</dbReference>
<dbReference type="AlphaFoldDB" id="A0A3B5BC55"/>